<dbReference type="Proteomes" id="UP000190675">
    <property type="component" value="Chromosome I"/>
</dbReference>
<dbReference type="RefSeq" id="WP_154073205.1">
    <property type="nucleotide sequence ID" value="NZ_LT670818.1"/>
</dbReference>
<name>A0A1M5KIV7_9BRAD</name>
<keyword evidence="1" id="KW-1133">Transmembrane helix</keyword>
<dbReference type="AlphaFoldDB" id="A0A1M5KIV7"/>
<keyword evidence="1" id="KW-0472">Membrane</keyword>
<reference evidence="2 3" key="1">
    <citation type="submission" date="2016-11" db="EMBL/GenBank/DDBJ databases">
        <authorList>
            <person name="Jaros S."/>
            <person name="Januszkiewicz K."/>
            <person name="Wedrychowicz H."/>
        </authorList>
    </citation>
    <scope>NUCLEOTIDE SEQUENCE [LARGE SCALE GENOMIC DNA]</scope>
    <source>
        <strain evidence="2 3">GAS242</strain>
    </source>
</reference>
<organism evidence="2 3">
    <name type="scientific">Bradyrhizobium erythrophlei</name>
    <dbReference type="NCBI Taxonomy" id="1437360"/>
    <lineage>
        <taxon>Bacteria</taxon>
        <taxon>Pseudomonadati</taxon>
        <taxon>Pseudomonadota</taxon>
        <taxon>Alphaproteobacteria</taxon>
        <taxon>Hyphomicrobiales</taxon>
        <taxon>Nitrobacteraceae</taxon>
        <taxon>Bradyrhizobium</taxon>
    </lineage>
</organism>
<evidence type="ECO:0000256" key="1">
    <source>
        <dbReference type="SAM" id="Phobius"/>
    </source>
</evidence>
<accession>A0A1M5KIV7</accession>
<dbReference type="EMBL" id="LT670818">
    <property type="protein sequence ID" value="SHG52550.1"/>
    <property type="molecule type" value="Genomic_DNA"/>
</dbReference>
<gene>
    <name evidence="2" type="ORF">SAMN05444169_2882</name>
</gene>
<sequence>MPTFIKMAVKLEEPAGFFSDDFRAVALFSGIGLAVTLIAVSCGVQGVWF</sequence>
<feature type="transmembrane region" description="Helical" evidence="1">
    <location>
        <begin position="24"/>
        <end position="48"/>
    </location>
</feature>
<protein>
    <submittedName>
        <fullName evidence="2">Uncharacterized protein</fullName>
    </submittedName>
</protein>
<proteinExistence type="predicted"/>
<dbReference type="OrthoDB" id="9906495at2"/>
<keyword evidence="1" id="KW-0812">Transmembrane</keyword>
<evidence type="ECO:0000313" key="2">
    <source>
        <dbReference type="EMBL" id="SHG52550.1"/>
    </source>
</evidence>
<evidence type="ECO:0000313" key="3">
    <source>
        <dbReference type="Proteomes" id="UP000190675"/>
    </source>
</evidence>